<dbReference type="EMBL" id="BPLQ01009397">
    <property type="protein sequence ID" value="GIY43774.1"/>
    <property type="molecule type" value="Genomic_DNA"/>
</dbReference>
<proteinExistence type="predicted"/>
<evidence type="ECO:0000313" key="3">
    <source>
        <dbReference type="Proteomes" id="UP001054837"/>
    </source>
</evidence>
<gene>
    <name evidence="2" type="ORF">CDAR_523101</name>
</gene>
<evidence type="ECO:0000256" key="1">
    <source>
        <dbReference type="SAM" id="MobiDB-lite"/>
    </source>
</evidence>
<accession>A0AAV4TC59</accession>
<dbReference type="Proteomes" id="UP001054837">
    <property type="component" value="Unassembled WGS sequence"/>
</dbReference>
<evidence type="ECO:0000313" key="2">
    <source>
        <dbReference type="EMBL" id="GIY43774.1"/>
    </source>
</evidence>
<protein>
    <submittedName>
        <fullName evidence="2">Uncharacterized protein</fullName>
    </submittedName>
</protein>
<dbReference type="AlphaFoldDB" id="A0AAV4TC59"/>
<feature type="region of interest" description="Disordered" evidence="1">
    <location>
        <begin position="1"/>
        <end position="50"/>
    </location>
</feature>
<feature type="compositionally biased region" description="Polar residues" evidence="1">
    <location>
        <begin position="34"/>
        <end position="47"/>
    </location>
</feature>
<organism evidence="2 3">
    <name type="scientific">Caerostris darwini</name>
    <dbReference type="NCBI Taxonomy" id="1538125"/>
    <lineage>
        <taxon>Eukaryota</taxon>
        <taxon>Metazoa</taxon>
        <taxon>Ecdysozoa</taxon>
        <taxon>Arthropoda</taxon>
        <taxon>Chelicerata</taxon>
        <taxon>Arachnida</taxon>
        <taxon>Araneae</taxon>
        <taxon>Araneomorphae</taxon>
        <taxon>Entelegynae</taxon>
        <taxon>Araneoidea</taxon>
        <taxon>Araneidae</taxon>
        <taxon>Caerostris</taxon>
    </lineage>
</organism>
<reference evidence="2 3" key="1">
    <citation type="submission" date="2021-06" db="EMBL/GenBank/DDBJ databases">
        <title>Caerostris darwini draft genome.</title>
        <authorList>
            <person name="Kono N."/>
            <person name="Arakawa K."/>
        </authorList>
    </citation>
    <scope>NUCLEOTIDE SEQUENCE [LARGE SCALE GENOMIC DNA]</scope>
</reference>
<keyword evidence="3" id="KW-1185">Reference proteome</keyword>
<comment type="caution">
    <text evidence="2">The sequence shown here is derived from an EMBL/GenBank/DDBJ whole genome shotgun (WGS) entry which is preliminary data.</text>
</comment>
<name>A0AAV4TC59_9ARAC</name>
<sequence length="74" mass="8029">MAFTGTGIQYSELQNHSSMPCRGTQNHGPIARHTSWSSSKNNKTPLSRPNHHYSLLKLTTAQAGPAAAAVHDYP</sequence>
<feature type="compositionally biased region" description="Polar residues" evidence="1">
    <location>
        <begin position="1"/>
        <end position="27"/>
    </location>
</feature>